<organism evidence="1 2">
    <name type="scientific">Luteolibacter ambystomatis</name>
    <dbReference type="NCBI Taxonomy" id="2824561"/>
    <lineage>
        <taxon>Bacteria</taxon>
        <taxon>Pseudomonadati</taxon>
        <taxon>Verrucomicrobiota</taxon>
        <taxon>Verrucomicrobiia</taxon>
        <taxon>Verrucomicrobiales</taxon>
        <taxon>Verrucomicrobiaceae</taxon>
        <taxon>Luteolibacter</taxon>
    </lineage>
</organism>
<sequence length="485" mass="52990">MSVVIVHYHLSPGGVTRVVESASRCLTAAGIPHVVLSGSPPPSVTDLPVRVVEGLGYLNDVGTHTPLRLVHAMRSAVQDAIGLGPHVWHFHNHSLGVNPLMDEAVSILAEAGEKLVLQIHDLAEDGRPKNYPVIADSETLYPIAPQIRYAFLNSRDRSWFHHAGLPLESSMVLPNPISAPATPAGNPPADGPSRVLYPVRGIRRKNLGEVFLLAALSPEGTRYAVTLAPVHPRWKPYFDAWMAFSSDSGLPVDLAVVDRISPHSGANSSFEAWLGQATHLVTTSVAEGFGLGYLESAALGKPLLGRNLPMVTQDYAMSGITTGRLYDRVLVPISWVGLETLRQHLTRYLQDVLDAYGKPLHNSDVDRVFDAIRFRGYLDFGNLPEDLQRQVVHRLMAGGDRSALQVEIGGSVVPLATWLEETLAIREPTATPDQLAPYSPDAYKDRLVALYEELEATAPGAPVFLPKHRVLDEYLKPENFNFLLT</sequence>
<evidence type="ECO:0000313" key="2">
    <source>
        <dbReference type="Proteomes" id="UP000676169"/>
    </source>
</evidence>
<name>A0A975J2J6_9BACT</name>
<gene>
    <name evidence="1" type="ORF">KBB96_08220</name>
</gene>
<dbReference type="SUPFAM" id="SSF53756">
    <property type="entry name" value="UDP-Glycosyltransferase/glycogen phosphorylase"/>
    <property type="match status" value="1"/>
</dbReference>
<protein>
    <submittedName>
        <fullName evidence="1">Glycosyltransferase family 4 protein</fullName>
    </submittedName>
</protein>
<dbReference type="KEGG" id="lamb:KBB96_08220"/>
<reference evidence="1" key="1">
    <citation type="submission" date="2021-04" db="EMBL/GenBank/DDBJ databases">
        <title>Luteolibacter sp. 32A isolated from the skin of an Anderson's salamander (Ambystoma andersonii).</title>
        <authorList>
            <person name="Spergser J."/>
            <person name="Busse H.-J."/>
        </authorList>
    </citation>
    <scope>NUCLEOTIDE SEQUENCE</scope>
    <source>
        <strain evidence="1">32A</strain>
    </source>
</reference>
<dbReference type="Gene3D" id="3.40.50.2000">
    <property type="entry name" value="Glycogen Phosphorylase B"/>
    <property type="match status" value="2"/>
</dbReference>
<dbReference type="Proteomes" id="UP000676169">
    <property type="component" value="Chromosome"/>
</dbReference>
<proteinExistence type="predicted"/>
<dbReference type="RefSeq" id="WP_211634211.1">
    <property type="nucleotide sequence ID" value="NZ_CP073100.1"/>
</dbReference>
<dbReference type="EMBL" id="CP073100">
    <property type="protein sequence ID" value="QUE52867.1"/>
    <property type="molecule type" value="Genomic_DNA"/>
</dbReference>
<evidence type="ECO:0000313" key="1">
    <source>
        <dbReference type="EMBL" id="QUE52867.1"/>
    </source>
</evidence>
<keyword evidence="2" id="KW-1185">Reference proteome</keyword>
<accession>A0A975J2J6</accession>
<dbReference type="AlphaFoldDB" id="A0A975J2J6"/>